<accession>A0AAQ4EZ23</accession>
<gene>
    <name evidence="1" type="ORF">V5799_018571</name>
</gene>
<proteinExistence type="predicted"/>
<evidence type="ECO:0000313" key="2">
    <source>
        <dbReference type="Proteomes" id="UP001321473"/>
    </source>
</evidence>
<dbReference type="InterPro" id="IPR029070">
    <property type="entry name" value="Chitinase_insertion_sf"/>
</dbReference>
<dbReference type="SUPFAM" id="SSF54556">
    <property type="entry name" value="Chitinase insertion domain"/>
    <property type="match status" value="1"/>
</dbReference>
<organism evidence="1 2">
    <name type="scientific">Amblyomma americanum</name>
    <name type="common">Lone star tick</name>
    <dbReference type="NCBI Taxonomy" id="6943"/>
    <lineage>
        <taxon>Eukaryota</taxon>
        <taxon>Metazoa</taxon>
        <taxon>Ecdysozoa</taxon>
        <taxon>Arthropoda</taxon>
        <taxon>Chelicerata</taxon>
        <taxon>Arachnida</taxon>
        <taxon>Acari</taxon>
        <taxon>Parasitiformes</taxon>
        <taxon>Ixodida</taxon>
        <taxon>Ixodoidea</taxon>
        <taxon>Ixodidae</taxon>
        <taxon>Amblyomminae</taxon>
        <taxon>Amblyomma</taxon>
    </lineage>
</organism>
<evidence type="ECO:0000313" key="1">
    <source>
        <dbReference type="EMBL" id="KAK8780087.1"/>
    </source>
</evidence>
<protein>
    <submittedName>
        <fullName evidence="1">Uncharacterized protein</fullName>
    </submittedName>
</protein>
<reference evidence="1 2" key="1">
    <citation type="journal article" date="2023" name="Arcadia Sci">
        <title>De novo assembly of a long-read Amblyomma americanum tick genome.</title>
        <authorList>
            <person name="Chou S."/>
            <person name="Poskanzer K.E."/>
            <person name="Rollins M."/>
            <person name="Thuy-Boun P.S."/>
        </authorList>
    </citation>
    <scope>NUCLEOTIDE SEQUENCE [LARGE SCALE GENOMIC DNA]</scope>
    <source>
        <strain evidence="1">F_SG_1</strain>
        <tissue evidence="1">Salivary glands</tissue>
    </source>
</reference>
<dbReference type="EMBL" id="JARKHS020009191">
    <property type="protein sequence ID" value="KAK8780087.1"/>
    <property type="molecule type" value="Genomic_DNA"/>
</dbReference>
<sequence length="141" mass="15963">MDLSHVCFTVSFRATGYHVVDKGFGYYLKTSGPGNLNRYTGDDGVIAYRQVCKSESIASRQATHYCSYVRINQTWVAFEDQWSITRKVQESLKLLRQTRGNVPADQPFCVGVWDLDLDDYKASCTPKKKWPLLEALAAAMP</sequence>
<keyword evidence="2" id="KW-1185">Reference proteome</keyword>
<comment type="caution">
    <text evidence="1">The sequence shown here is derived from an EMBL/GenBank/DDBJ whole genome shotgun (WGS) entry which is preliminary data.</text>
</comment>
<dbReference type="Proteomes" id="UP001321473">
    <property type="component" value="Unassembled WGS sequence"/>
</dbReference>
<name>A0AAQ4EZ23_AMBAM</name>
<dbReference type="AlphaFoldDB" id="A0AAQ4EZ23"/>